<dbReference type="EMBL" id="VAWA01000008">
    <property type="protein sequence ID" value="TLP75509.1"/>
    <property type="molecule type" value="Genomic_DNA"/>
</dbReference>
<dbReference type="OrthoDB" id="194758at2"/>
<evidence type="ECO:0000313" key="1">
    <source>
        <dbReference type="EMBL" id="TLP75509.1"/>
    </source>
</evidence>
<accession>A0A5R9A9R3</accession>
<gene>
    <name evidence="1" type="ORF">FEF27_07580</name>
</gene>
<proteinExistence type="predicted"/>
<organism evidence="1 2">
    <name type="scientific">Nesterenkonia sphaerica</name>
    <dbReference type="NCBI Taxonomy" id="1804988"/>
    <lineage>
        <taxon>Bacteria</taxon>
        <taxon>Bacillati</taxon>
        <taxon>Actinomycetota</taxon>
        <taxon>Actinomycetes</taxon>
        <taxon>Micrococcales</taxon>
        <taxon>Micrococcaceae</taxon>
        <taxon>Nesterenkonia</taxon>
    </lineage>
</organism>
<dbReference type="RefSeq" id="WP_138170251.1">
    <property type="nucleotide sequence ID" value="NZ_VAWA01000008.1"/>
</dbReference>
<protein>
    <submittedName>
        <fullName evidence="1">AlpA family phage regulatory protein</fullName>
    </submittedName>
</protein>
<reference evidence="1 2" key="1">
    <citation type="submission" date="2019-05" db="EMBL/GenBank/DDBJ databases">
        <title>Nesterenkonia sp. GY239, isolated from the Southern Atlantic Ocean.</title>
        <authorList>
            <person name="Zhang G."/>
        </authorList>
    </citation>
    <scope>NUCLEOTIDE SEQUENCE [LARGE SCALE GENOMIC DNA]</scope>
    <source>
        <strain evidence="1 2">GY239</strain>
    </source>
</reference>
<dbReference type="AlphaFoldDB" id="A0A5R9A9R3"/>
<dbReference type="Gene3D" id="1.10.238.160">
    <property type="match status" value="1"/>
</dbReference>
<keyword evidence="2" id="KW-1185">Reference proteome</keyword>
<name>A0A5R9A9R3_9MICC</name>
<comment type="caution">
    <text evidence="1">The sequence shown here is derived from an EMBL/GenBank/DDBJ whole genome shotgun (WGS) entry which is preliminary data.</text>
</comment>
<sequence length="75" mass="8688">MDTAPAEHSPTLKQDQLRTIEEVAEQMRTTPSTIRYKLQTDPTFPRGFKLSVRRLWRQSSIDAWIESQIEAQEAA</sequence>
<dbReference type="Proteomes" id="UP000306544">
    <property type="component" value="Unassembled WGS sequence"/>
</dbReference>
<evidence type="ECO:0000313" key="2">
    <source>
        <dbReference type="Proteomes" id="UP000306544"/>
    </source>
</evidence>